<evidence type="ECO:0000313" key="3">
    <source>
        <dbReference type="Proteomes" id="UP000001471"/>
    </source>
</evidence>
<dbReference type="HOGENOM" id="CLU_1197317_0_0_1"/>
<dbReference type="AlphaFoldDB" id="B2W324"/>
<feature type="transmembrane region" description="Helical" evidence="1">
    <location>
        <begin position="190"/>
        <end position="215"/>
    </location>
</feature>
<gene>
    <name evidence="2" type="ORF">PTRG_03822</name>
</gene>
<dbReference type="InParanoid" id="B2W324"/>
<dbReference type="RefSeq" id="XP_001934155.2">
    <property type="nucleotide sequence ID" value="XM_001934120.2"/>
</dbReference>
<dbReference type="OMA" id="NWKGIGR"/>
<dbReference type="GeneID" id="6342058"/>
<sequence>MDQIRDTFYSEKISIHPDLGDLRKSTDKALPAPPVTPKRVLMKYRFSAIFPIAFSVTSFLLMLVLVLAGKESATFGGQYLLALDTSVLMQRAQTQQPNAMPVTPSARAAPEAVVSDIYYLYLQNICSGYTDTTTNSIIIANCESYNYANNRISAYLASTSATSSASTPSLTLLTSALKTLSTSLSTTRHVLTAFLLIALASTALSALSALPAIVFPHSPLLAYCNILWPCLGSRFERFMEILPDVKWLWSFGREGTV</sequence>
<protein>
    <submittedName>
        <fullName evidence="2">Uncharacterized protein</fullName>
    </submittedName>
</protein>
<dbReference type="KEGG" id="ptrr:6342058"/>
<reference evidence="3" key="1">
    <citation type="journal article" date="2013" name="G3 (Bethesda)">
        <title>Comparative genomics of a plant-pathogenic fungus, Pyrenophora tritici-repentis, reveals transduplication and the impact of repeat elements on pathogenicity and population divergence.</title>
        <authorList>
            <person name="Manning V.A."/>
            <person name="Pandelova I."/>
            <person name="Dhillon B."/>
            <person name="Wilhelm L.J."/>
            <person name="Goodwin S.B."/>
            <person name="Berlin A.M."/>
            <person name="Figueroa M."/>
            <person name="Freitag M."/>
            <person name="Hane J.K."/>
            <person name="Henrissat B."/>
            <person name="Holman W.H."/>
            <person name="Kodira C.D."/>
            <person name="Martin J."/>
            <person name="Oliver R.P."/>
            <person name="Robbertse B."/>
            <person name="Schackwitz W."/>
            <person name="Schwartz D.C."/>
            <person name="Spatafora J.W."/>
            <person name="Turgeon B.G."/>
            <person name="Yandava C."/>
            <person name="Young S."/>
            <person name="Zhou S."/>
            <person name="Zeng Q."/>
            <person name="Grigoriev I.V."/>
            <person name="Ma L.-J."/>
            <person name="Ciuffetti L.M."/>
        </authorList>
    </citation>
    <scope>NUCLEOTIDE SEQUENCE [LARGE SCALE GENOMIC DNA]</scope>
    <source>
        <strain evidence="3">Pt-1C-BFP</strain>
    </source>
</reference>
<feature type="transmembrane region" description="Helical" evidence="1">
    <location>
        <begin position="48"/>
        <end position="68"/>
    </location>
</feature>
<keyword evidence="1" id="KW-0812">Transmembrane</keyword>
<evidence type="ECO:0000313" key="2">
    <source>
        <dbReference type="EMBL" id="EDU46660.1"/>
    </source>
</evidence>
<proteinExistence type="predicted"/>
<dbReference type="OrthoDB" id="4159154at2759"/>
<name>B2W324_PYRTR</name>
<organism evidence="2 3">
    <name type="scientific">Pyrenophora tritici-repentis (strain Pt-1C-BFP)</name>
    <name type="common">Wheat tan spot fungus</name>
    <name type="synonym">Drechslera tritici-repentis</name>
    <dbReference type="NCBI Taxonomy" id="426418"/>
    <lineage>
        <taxon>Eukaryota</taxon>
        <taxon>Fungi</taxon>
        <taxon>Dikarya</taxon>
        <taxon>Ascomycota</taxon>
        <taxon>Pezizomycotina</taxon>
        <taxon>Dothideomycetes</taxon>
        <taxon>Pleosporomycetidae</taxon>
        <taxon>Pleosporales</taxon>
        <taxon>Pleosporineae</taxon>
        <taxon>Pleosporaceae</taxon>
        <taxon>Pyrenophora</taxon>
    </lineage>
</organism>
<evidence type="ECO:0000256" key="1">
    <source>
        <dbReference type="SAM" id="Phobius"/>
    </source>
</evidence>
<keyword evidence="1" id="KW-0472">Membrane</keyword>
<dbReference type="EMBL" id="DS231617">
    <property type="protein sequence ID" value="EDU46660.1"/>
    <property type="molecule type" value="Genomic_DNA"/>
</dbReference>
<keyword evidence="1" id="KW-1133">Transmembrane helix</keyword>
<accession>B2W324</accession>
<dbReference type="Proteomes" id="UP000001471">
    <property type="component" value="Unassembled WGS sequence"/>
</dbReference>